<dbReference type="SMART" id="SM00782">
    <property type="entry name" value="PhnA_Zn_Ribbon"/>
    <property type="match status" value="1"/>
</dbReference>
<evidence type="ECO:0000259" key="1">
    <source>
        <dbReference type="SMART" id="SM00782"/>
    </source>
</evidence>
<proteinExistence type="predicted"/>
<comment type="caution">
    <text evidence="2">The sequence shown here is derived from an EMBL/GenBank/DDBJ whole genome shotgun (WGS) entry which is preliminary data.</text>
</comment>
<dbReference type="InterPro" id="IPR013988">
    <property type="entry name" value="YjdM_C"/>
</dbReference>
<dbReference type="RefSeq" id="WP_284209085.1">
    <property type="nucleotide sequence ID" value="NZ_BSSU01000018.1"/>
</dbReference>
<organism evidence="2 3">
    <name type="scientific">Thalassotalea eurytherma</name>
    <dbReference type="NCBI Taxonomy" id="1144278"/>
    <lineage>
        <taxon>Bacteria</taxon>
        <taxon>Pseudomonadati</taxon>
        <taxon>Pseudomonadota</taxon>
        <taxon>Gammaproteobacteria</taxon>
        <taxon>Alteromonadales</taxon>
        <taxon>Colwelliaceae</taxon>
        <taxon>Thalassotalea</taxon>
    </lineage>
</organism>
<dbReference type="PANTHER" id="PTHR30305">
    <property type="entry name" value="PROTEIN YJDM-RELATED"/>
    <property type="match status" value="1"/>
</dbReference>
<evidence type="ECO:0000313" key="2">
    <source>
        <dbReference type="EMBL" id="GLX83610.1"/>
    </source>
</evidence>
<dbReference type="PANTHER" id="PTHR30305:SF3">
    <property type="entry name" value="PROTEIN YJDM"/>
    <property type="match status" value="1"/>
</dbReference>
<accession>A0ABQ6H627</accession>
<feature type="domain" description="PhnA protein N-terminal proteobacterial" evidence="1">
    <location>
        <begin position="6"/>
        <end position="52"/>
    </location>
</feature>
<dbReference type="EMBL" id="BSSU01000018">
    <property type="protein sequence ID" value="GLX83610.1"/>
    <property type="molecule type" value="Genomic_DNA"/>
</dbReference>
<dbReference type="Pfam" id="PF03831">
    <property type="entry name" value="YjdM"/>
    <property type="match status" value="1"/>
</dbReference>
<name>A0ABQ6H627_9GAMM</name>
<protein>
    <submittedName>
        <fullName evidence="2">PhnA domain protein</fullName>
    </submittedName>
</protein>
<dbReference type="Proteomes" id="UP001157133">
    <property type="component" value="Unassembled WGS sequence"/>
</dbReference>
<dbReference type="SUPFAM" id="SSF82057">
    <property type="entry name" value="Prokaryotic SH3-related domain"/>
    <property type="match status" value="1"/>
</dbReference>
<dbReference type="InterPro" id="IPR013991">
    <property type="entry name" value="PhnaA_N_proteobac"/>
</dbReference>
<dbReference type="Gene3D" id="2.30.30.40">
    <property type="entry name" value="SH3 Domains"/>
    <property type="match status" value="1"/>
</dbReference>
<reference evidence="2 3" key="1">
    <citation type="submission" date="2023-03" db="EMBL/GenBank/DDBJ databases">
        <title>Draft genome sequence of Thalassotalea eurytherma JCM 18482T.</title>
        <authorList>
            <person name="Sawabe T."/>
        </authorList>
    </citation>
    <scope>NUCLEOTIDE SEQUENCE [LARGE SCALE GENOMIC DNA]</scope>
    <source>
        <strain evidence="2 3">JCM 18482</strain>
    </source>
</reference>
<keyword evidence="3" id="KW-1185">Reference proteome</keyword>
<gene>
    <name evidence="2" type="ORF">theurythT_30630</name>
</gene>
<sequence length="191" mass="21185">MSVEQVLVERSGNSCELCKSSDTLSVYPLPPSNDGSADRAIYVCEKCLTQIEKNADLDANHWRCLNDSMWSQEPPVQVMAYRMLNRLSSAESWAQDLLDMMYLEDDIKTWAEQGVVADEDAEPTRDFNGAILQDGDNVSLAKDLVVKGANFTAKQGTKVRGIALTDNPKHIEGKVNGTRIVIISEYVKKAN</sequence>
<evidence type="ECO:0000313" key="3">
    <source>
        <dbReference type="Proteomes" id="UP001157133"/>
    </source>
</evidence>